<evidence type="ECO:0000256" key="3">
    <source>
        <dbReference type="ARBA" id="ARBA00023242"/>
    </source>
</evidence>
<sequence>MPSPITTQDGSFVAFTKAERIRQLNDIDKSITQLLKSAGLALQILAAEQKTNEPVADRKQAFEKATDSYLSTLHSVDLGLRRQLWGLEEAEIIIEKKTKDSHDSRSGGDGKLEKGLEGGTGKLDIGWLNSRSGKVGRDNEAELWVKAKIFLEGVNEKLREDEKADGDGDQTMGI</sequence>
<comment type="function">
    <text evidence="4">Component of the Mediator complex, a coactivator involved in the regulated transcription of nearly all RNA polymerase II-dependent genes. Mediator functions as a bridge to convey information from gene-specific regulatory proteins to the basal RNA polymerase II transcription machinery. Mediator is recruited to promoters by direct interactions with regulatory proteins and serves as a scaffold for the assembly of a functional pre-initiation complex with RNA polymerase II and the general transcription factors.</text>
</comment>
<evidence type="ECO:0000256" key="5">
    <source>
        <dbReference type="SAM" id="MobiDB-lite"/>
    </source>
</evidence>
<accession>A0A9P6VFF4</accession>
<evidence type="ECO:0000256" key="2">
    <source>
        <dbReference type="ARBA" id="ARBA00008186"/>
    </source>
</evidence>
<dbReference type="AlphaFoldDB" id="A0A9P6VFF4"/>
<evidence type="ECO:0000256" key="4">
    <source>
        <dbReference type="RuleBase" id="RU364147"/>
    </source>
</evidence>
<evidence type="ECO:0000313" key="7">
    <source>
        <dbReference type="Proteomes" id="UP000785200"/>
    </source>
</evidence>
<comment type="similarity">
    <text evidence="2 4">Belongs to the Mediator complex subunit 11 family.</text>
</comment>
<comment type="subunit">
    <text evidence="4">Component of the Mediator complex.</text>
</comment>
<gene>
    <name evidence="4" type="primary">MED11</name>
    <name evidence="6" type="ORF">D0Z07_6389</name>
</gene>
<keyword evidence="4" id="KW-0804">Transcription</keyword>
<dbReference type="Proteomes" id="UP000785200">
    <property type="component" value="Unassembled WGS sequence"/>
</dbReference>
<dbReference type="Pfam" id="PF10280">
    <property type="entry name" value="Med11"/>
    <property type="match status" value="1"/>
</dbReference>
<dbReference type="PANTHER" id="PTHR22890">
    <property type="entry name" value="MEDIATOR OF RNA POLYMERASE II TRANSCRIPTION SUBUNIT 11"/>
    <property type="match status" value="1"/>
</dbReference>
<dbReference type="Gene3D" id="1.10.287.3490">
    <property type="match status" value="1"/>
</dbReference>
<proteinExistence type="inferred from homology"/>
<keyword evidence="7" id="KW-1185">Reference proteome</keyword>
<comment type="subcellular location">
    <subcellularLocation>
        <location evidence="1 4">Nucleus</location>
    </subcellularLocation>
</comment>
<protein>
    <recommendedName>
        <fullName evidence="4">Mediator of RNA polymerase II transcription subunit 11</fullName>
    </recommendedName>
    <alternativeName>
        <fullName evidence="4">Mediator complex subunit 11</fullName>
    </alternativeName>
</protein>
<dbReference type="GO" id="GO:0006357">
    <property type="term" value="P:regulation of transcription by RNA polymerase II"/>
    <property type="evidence" value="ECO:0007669"/>
    <property type="project" value="InterPro"/>
</dbReference>
<keyword evidence="4" id="KW-0010">Activator</keyword>
<dbReference type="InterPro" id="IPR019404">
    <property type="entry name" value="Mediator_Med11"/>
</dbReference>
<dbReference type="OrthoDB" id="5418434at2759"/>
<organism evidence="6 7">
    <name type="scientific">Hyphodiscus hymeniophilus</name>
    <dbReference type="NCBI Taxonomy" id="353542"/>
    <lineage>
        <taxon>Eukaryota</taxon>
        <taxon>Fungi</taxon>
        <taxon>Dikarya</taxon>
        <taxon>Ascomycota</taxon>
        <taxon>Pezizomycotina</taxon>
        <taxon>Leotiomycetes</taxon>
        <taxon>Helotiales</taxon>
        <taxon>Hyphodiscaceae</taxon>
        <taxon>Hyphodiscus</taxon>
    </lineage>
</organism>
<name>A0A9P6VFF4_9HELO</name>
<dbReference type="GO" id="GO:0003712">
    <property type="term" value="F:transcription coregulator activity"/>
    <property type="evidence" value="ECO:0007669"/>
    <property type="project" value="InterPro"/>
</dbReference>
<evidence type="ECO:0000313" key="6">
    <source>
        <dbReference type="EMBL" id="KAG0646825.1"/>
    </source>
</evidence>
<dbReference type="GO" id="GO:0016592">
    <property type="term" value="C:mediator complex"/>
    <property type="evidence" value="ECO:0007669"/>
    <property type="project" value="InterPro"/>
</dbReference>
<feature type="region of interest" description="Disordered" evidence="5">
    <location>
        <begin position="96"/>
        <end position="116"/>
    </location>
</feature>
<comment type="caution">
    <text evidence="6">The sequence shown here is derived from an EMBL/GenBank/DDBJ whole genome shotgun (WGS) entry which is preliminary data.</text>
</comment>
<evidence type="ECO:0000256" key="1">
    <source>
        <dbReference type="ARBA" id="ARBA00004123"/>
    </source>
</evidence>
<reference evidence="6" key="1">
    <citation type="submission" date="2019-07" db="EMBL/GenBank/DDBJ databases">
        <title>Hyphodiscus hymeniophilus genome sequencing and assembly.</title>
        <authorList>
            <person name="Kramer G."/>
            <person name="Nodwell J."/>
        </authorList>
    </citation>
    <scope>NUCLEOTIDE SEQUENCE</scope>
    <source>
        <strain evidence="6">ATCC 34498</strain>
    </source>
</reference>
<keyword evidence="3 4" id="KW-0539">Nucleus</keyword>
<dbReference type="EMBL" id="VNKQ01000014">
    <property type="protein sequence ID" value="KAG0646825.1"/>
    <property type="molecule type" value="Genomic_DNA"/>
</dbReference>
<keyword evidence="4" id="KW-0805">Transcription regulation</keyword>